<evidence type="ECO:0000313" key="1">
    <source>
        <dbReference type="EMBL" id="TFK66231.1"/>
    </source>
</evidence>
<sequence>MFGISSTGAFALLFLASGAIAGTLPRQNSDLTPIFQCNKDLPCKFLSFDLFQHILTRLLQALMDSDAVVPCPIARMANASLRPTPALFKLTKMVNY</sequence>
<keyword evidence="2" id="KW-1185">Reference proteome</keyword>
<name>A0ACD3AKH1_9AGAR</name>
<dbReference type="EMBL" id="ML208411">
    <property type="protein sequence ID" value="TFK66231.1"/>
    <property type="molecule type" value="Genomic_DNA"/>
</dbReference>
<evidence type="ECO:0000313" key="2">
    <source>
        <dbReference type="Proteomes" id="UP000308600"/>
    </source>
</evidence>
<accession>A0ACD3AKH1</accession>
<gene>
    <name evidence="1" type="ORF">BDN72DRAFT_899996</name>
</gene>
<reference evidence="1 2" key="1">
    <citation type="journal article" date="2019" name="Nat. Ecol. Evol.">
        <title>Megaphylogeny resolves global patterns of mushroom evolution.</title>
        <authorList>
            <person name="Varga T."/>
            <person name="Krizsan K."/>
            <person name="Foldi C."/>
            <person name="Dima B."/>
            <person name="Sanchez-Garcia M."/>
            <person name="Sanchez-Ramirez S."/>
            <person name="Szollosi G.J."/>
            <person name="Szarkandi J.G."/>
            <person name="Papp V."/>
            <person name="Albert L."/>
            <person name="Andreopoulos W."/>
            <person name="Angelini C."/>
            <person name="Antonin V."/>
            <person name="Barry K.W."/>
            <person name="Bougher N.L."/>
            <person name="Buchanan P."/>
            <person name="Buyck B."/>
            <person name="Bense V."/>
            <person name="Catcheside P."/>
            <person name="Chovatia M."/>
            <person name="Cooper J."/>
            <person name="Damon W."/>
            <person name="Desjardin D."/>
            <person name="Finy P."/>
            <person name="Geml J."/>
            <person name="Haridas S."/>
            <person name="Hughes K."/>
            <person name="Justo A."/>
            <person name="Karasinski D."/>
            <person name="Kautmanova I."/>
            <person name="Kiss B."/>
            <person name="Kocsube S."/>
            <person name="Kotiranta H."/>
            <person name="LaButti K.M."/>
            <person name="Lechner B.E."/>
            <person name="Liimatainen K."/>
            <person name="Lipzen A."/>
            <person name="Lukacs Z."/>
            <person name="Mihaltcheva S."/>
            <person name="Morgado L.N."/>
            <person name="Niskanen T."/>
            <person name="Noordeloos M.E."/>
            <person name="Ohm R.A."/>
            <person name="Ortiz-Santana B."/>
            <person name="Ovrebo C."/>
            <person name="Racz N."/>
            <person name="Riley R."/>
            <person name="Savchenko A."/>
            <person name="Shiryaev A."/>
            <person name="Soop K."/>
            <person name="Spirin V."/>
            <person name="Szebenyi C."/>
            <person name="Tomsovsky M."/>
            <person name="Tulloss R.E."/>
            <person name="Uehling J."/>
            <person name="Grigoriev I.V."/>
            <person name="Vagvolgyi C."/>
            <person name="Papp T."/>
            <person name="Martin F.M."/>
            <person name="Miettinen O."/>
            <person name="Hibbett D.S."/>
            <person name="Nagy L.G."/>
        </authorList>
    </citation>
    <scope>NUCLEOTIDE SEQUENCE [LARGE SCALE GENOMIC DNA]</scope>
    <source>
        <strain evidence="1 2">NL-1719</strain>
    </source>
</reference>
<organism evidence="1 2">
    <name type="scientific">Pluteus cervinus</name>
    <dbReference type="NCBI Taxonomy" id="181527"/>
    <lineage>
        <taxon>Eukaryota</taxon>
        <taxon>Fungi</taxon>
        <taxon>Dikarya</taxon>
        <taxon>Basidiomycota</taxon>
        <taxon>Agaricomycotina</taxon>
        <taxon>Agaricomycetes</taxon>
        <taxon>Agaricomycetidae</taxon>
        <taxon>Agaricales</taxon>
        <taxon>Pluteineae</taxon>
        <taxon>Pluteaceae</taxon>
        <taxon>Pluteus</taxon>
    </lineage>
</organism>
<dbReference type="Proteomes" id="UP000308600">
    <property type="component" value="Unassembled WGS sequence"/>
</dbReference>
<protein>
    <submittedName>
        <fullName evidence="1">Uncharacterized protein</fullName>
    </submittedName>
</protein>
<proteinExistence type="predicted"/>